<dbReference type="InterPro" id="IPR016040">
    <property type="entry name" value="NAD(P)-bd_dom"/>
</dbReference>
<dbReference type="PANTHER" id="PTHR43162">
    <property type="match status" value="1"/>
</dbReference>
<sequence>MKIAMLGSLGNINRVAIPELIAAGHEVTVMTSSAERVAGIAELGAHAVVGDITDLDSLVATLTGADVAYLMLTGRANGSLVAHGEKVGQLFKNALLKTGVTRVVNLSSVGADQGPAIGALYVYNIIEKLLSSLPIDITFIRPVAFYGNLMSTIQTIKNQQAIINNFPASHRNAYVWPADIAATVVDAILHPVAGKTVRYVVSDMFTGDELLAALRENLDLPELKWVEISDEQALANMTAAGMPEAVATEFVKLGASQRSETAYTDLVAHLPEFGAFKLADFMPIYKAAYER</sequence>
<dbReference type="SUPFAM" id="SSF51735">
    <property type="entry name" value="NAD(P)-binding Rossmann-fold domains"/>
    <property type="match status" value="1"/>
</dbReference>
<dbReference type="PATRIC" id="fig|137591.25.peg.2117"/>
<dbReference type="Gene3D" id="3.90.25.10">
    <property type="entry name" value="UDP-galactose 4-epimerase, domain 1"/>
    <property type="match status" value="1"/>
</dbReference>
<name>A0A0D1JC34_9LACO</name>
<proteinExistence type="predicted"/>
<dbReference type="Proteomes" id="UP000032287">
    <property type="component" value="Unassembled WGS sequence"/>
</dbReference>
<feature type="domain" description="NAD(P)-binding" evidence="1">
    <location>
        <begin position="7"/>
        <end position="191"/>
    </location>
</feature>
<dbReference type="eggNOG" id="COG0702">
    <property type="taxonomic scope" value="Bacteria"/>
</dbReference>
<reference evidence="2" key="1">
    <citation type="journal article" date="2015" name="Microbiology (Mosc.)">
        <title>Genomics of the Weissella cibaria species with an examination of its metabolic traits.</title>
        <authorList>
            <person name="Lynch K.M."/>
            <person name="Lucid A."/>
            <person name="Arendt E.K."/>
            <person name="Sleator R.D."/>
            <person name="Lucey B."/>
            <person name="Coffey A."/>
        </authorList>
    </citation>
    <scope>NUCLEOTIDE SEQUENCE [LARGE SCALE GENOMIC DNA]</scope>
    <source>
        <strain evidence="2">MG1</strain>
    </source>
</reference>
<dbReference type="InterPro" id="IPR036291">
    <property type="entry name" value="NAD(P)-bd_dom_sf"/>
</dbReference>
<dbReference type="Gene3D" id="3.40.50.720">
    <property type="entry name" value="NAD(P)-binding Rossmann-like Domain"/>
    <property type="match status" value="1"/>
</dbReference>
<gene>
    <name evidence="2" type="ORF">QX99_02154</name>
</gene>
<dbReference type="Pfam" id="PF13460">
    <property type="entry name" value="NAD_binding_10"/>
    <property type="match status" value="1"/>
</dbReference>
<dbReference type="PANTHER" id="PTHR43162:SF1">
    <property type="entry name" value="PRESTALK A DIFFERENTIATION PROTEIN A"/>
    <property type="match status" value="1"/>
</dbReference>
<evidence type="ECO:0000313" key="3">
    <source>
        <dbReference type="Proteomes" id="UP000032287"/>
    </source>
</evidence>
<organism evidence="2 3">
    <name type="scientific">Weissella cibaria</name>
    <dbReference type="NCBI Taxonomy" id="137591"/>
    <lineage>
        <taxon>Bacteria</taxon>
        <taxon>Bacillati</taxon>
        <taxon>Bacillota</taxon>
        <taxon>Bacilli</taxon>
        <taxon>Lactobacillales</taxon>
        <taxon>Lactobacillaceae</taxon>
        <taxon>Weissella</taxon>
    </lineage>
</organism>
<dbReference type="EMBL" id="JWHU01000042">
    <property type="protein sequence ID" value="KIU19123.1"/>
    <property type="molecule type" value="Genomic_DNA"/>
</dbReference>
<accession>A0A0D1JC34</accession>
<protein>
    <submittedName>
        <fullName evidence="2">Ergot alkaloid biosynthesis protein, family</fullName>
    </submittedName>
</protein>
<dbReference type="AlphaFoldDB" id="A0A0D1JC34"/>
<comment type="caution">
    <text evidence="2">The sequence shown here is derived from an EMBL/GenBank/DDBJ whole genome shotgun (WGS) entry which is preliminary data.</text>
</comment>
<dbReference type="InterPro" id="IPR051604">
    <property type="entry name" value="Ergot_Alk_Oxidoreductase"/>
</dbReference>
<dbReference type="RefSeq" id="WP_043712366.1">
    <property type="nucleotide sequence ID" value="NZ_JALOCT010000006.1"/>
</dbReference>
<evidence type="ECO:0000313" key="2">
    <source>
        <dbReference type="EMBL" id="KIU19123.1"/>
    </source>
</evidence>
<keyword evidence="3" id="KW-1185">Reference proteome</keyword>
<evidence type="ECO:0000259" key="1">
    <source>
        <dbReference type="Pfam" id="PF13460"/>
    </source>
</evidence>